<feature type="compositionally biased region" description="Polar residues" evidence="1">
    <location>
        <begin position="94"/>
        <end position="116"/>
    </location>
</feature>
<feature type="compositionally biased region" description="Polar residues" evidence="1">
    <location>
        <begin position="124"/>
        <end position="134"/>
    </location>
</feature>
<sequence length="173" mass="18636">SPNTLSLEGSPKRIIAPRGRPTSRVRGGGRHVNIPGQVAVDASPTGVIDTRHDSEDSSAPPEAKMVKLELPQISSSWLEKETKCIITHPHKSPPSVSDKNLNENSEPSLPDQTSLSVDPMATDSLDSPQENENIMSIPGQFDVPFKPEHHITLTESPLNGTKPEISEPGVDTL</sequence>
<comment type="caution">
    <text evidence="2">The sequence shown here is derived from an EMBL/GenBank/DDBJ whole genome shotgun (WGS) entry which is preliminary data.</text>
</comment>
<reference evidence="2" key="1">
    <citation type="submission" date="2018-11" db="EMBL/GenBank/DDBJ databases">
        <authorList>
            <consortium name="Pathogen Informatics"/>
        </authorList>
    </citation>
    <scope>NUCLEOTIDE SEQUENCE</scope>
</reference>
<evidence type="ECO:0000256" key="1">
    <source>
        <dbReference type="SAM" id="MobiDB-lite"/>
    </source>
</evidence>
<evidence type="ECO:0000313" key="3">
    <source>
        <dbReference type="Proteomes" id="UP000784294"/>
    </source>
</evidence>
<feature type="region of interest" description="Disordered" evidence="1">
    <location>
        <begin position="1"/>
        <end position="64"/>
    </location>
</feature>
<protein>
    <submittedName>
        <fullName evidence="2">Uncharacterized protein</fullName>
    </submittedName>
</protein>
<evidence type="ECO:0000313" key="2">
    <source>
        <dbReference type="EMBL" id="VEL26112.1"/>
    </source>
</evidence>
<dbReference type="Proteomes" id="UP000784294">
    <property type="component" value="Unassembled WGS sequence"/>
</dbReference>
<proteinExistence type="predicted"/>
<dbReference type="AlphaFoldDB" id="A0A448X2I2"/>
<feature type="non-terminal residue" evidence="2">
    <location>
        <position position="1"/>
    </location>
</feature>
<name>A0A448X2I2_9PLAT</name>
<accession>A0A448X2I2</accession>
<dbReference type="EMBL" id="CAAALY010078182">
    <property type="protein sequence ID" value="VEL26112.1"/>
    <property type="molecule type" value="Genomic_DNA"/>
</dbReference>
<feature type="region of interest" description="Disordered" evidence="1">
    <location>
        <begin position="86"/>
        <end position="173"/>
    </location>
</feature>
<organism evidence="2 3">
    <name type="scientific">Protopolystoma xenopodis</name>
    <dbReference type="NCBI Taxonomy" id="117903"/>
    <lineage>
        <taxon>Eukaryota</taxon>
        <taxon>Metazoa</taxon>
        <taxon>Spiralia</taxon>
        <taxon>Lophotrochozoa</taxon>
        <taxon>Platyhelminthes</taxon>
        <taxon>Monogenea</taxon>
        <taxon>Polyopisthocotylea</taxon>
        <taxon>Polystomatidea</taxon>
        <taxon>Polystomatidae</taxon>
        <taxon>Protopolystoma</taxon>
    </lineage>
</organism>
<keyword evidence="3" id="KW-1185">Reference proteome</keyword>
<gene>
    <name evidence="2" type="ORF">PXEA_LOCUS19552</name>
</gene>